<name>A0AAP2AH99_LELAM</name>
<evidence type="ECO:0000313" key="2">
    <source>
        <dbReference type="Proteomes" id="UP000653275"/>
    </source>
</evidence>
<evidence type="ECO:0000313" key="1">
    <source>
        <dbReference type="EMBL" id="MBL5937103.1"/>
    </source>
</evidence>
<dbReference type="RefSeq" id="WP_202666551.1">
    <property type="nucleotide sequence ID" value="NZ_JAENMR010000019.1"/>
</dbReference>
<sequence length="130" mass="14446">MMLVQKVRNTMKQLINATKNLTVSRDADVFEQIAFDYSMSSITFGNQRQVANFAIQYLISPKPDSGNTAPSITYDQIISTFDTNKTGAFKEAGLVLLSYSYEQSDIVTDPITGSVSLSFTINIQVTEKTR</sequence>
<comment type="caution">
    <text evidence="1">The sequence shown here is derived from an EMBL/GenBank/DDBJ whole genome shotgun (WGS) entry which is preliminary data.</text>
</comment>
<organism evidence="1 2">
    <name type="scientific">Lelliottia amnigena</name>
    <name type="common">Enterobacter amnigenus</name>
    <dbReference type="NCBI Taxonomy" id="61646"/>
    <lineage>
        <taxon>Bacteria</taxon>
        <taxon>Pseudomonadati</taxon>
        <taxon>Pseudomonadota</taxon>
        <taxon>Gammaproteobacteria</taxon>
        <taxon>Enterobacterales</taxon>
        <taxon>Enterobacteriaceae</taxon>
        <taxon>Lelliottia</taxon>
    </lineage>
</organism>
<dbReference type="AlphaFoldDB" id="A0AAP2AH99"/>
<accession>A0AAP2AH99</accession>
<protein>
    <submittedName>
        <fullName evidence="1">Uncharacterized protein</fullName>
    </submittedName>
</protein>
<dbReference type="EMBL" id="JAENMS010000019">
    <property type="protein sequence ID" value="MBL5937103.1"/>
    <property type="molecule type" value="Genomic_DNA"/>
</dbReference>
<reference evidence="1" key="1">
    <citation type="submission" date="2020-12" db="EMBL/GenBank/DDBJ databases">
        <title>Draft genome sequence of Enterobacter spp., Lelliottia spp. and Serratia spp. isolated from drinking water reservoirs and lakes.</title>
        <authorList>
            <person name="Reitter C."/>
            <person name="Neuhaus K."/>
            <person name="Huegler M."/>
        </authorList>
    </citation>
    <scope>NUCLEOTIDE SEQUENCE</scope>
    <source>
        <strain evidence="1">TZW15</strain>
    </source>
</reference>
<gene>
    <name evidence="1" type="ORF">I7V27_22040</name>
</gene>
<dbReference type="Proteomes" id="UP000653275">
    <property type="component" value="Unassembled WGS sequence"/>
</dbReference>
<proteinExistence type="predicted"/>